<dbReference type="KEGG" id="nkr:NKOR_03330"/>
<proteinExistence type="predicted"/>
<dbReference type="InterPro" id="IPR003961">
    <property type="entry name" value="FN3_dom"/>
</dbReference>
<dbReference type="PANTHER" id="PTHR13817">
    <property type="entry name" value="TITIN"/>
    <property type="match status" value="1"/>
</dbReference>
<dbReference type="InterPro" id="IPR036116">
    <property type="entry name" value="FN3_sf"/>
</dbReference>
<sequence length="935" mass="102104">MSSEASAANAPNPPNNFSIQAVSDDQINLSWSAPYDGGFPITGYVITYVVDNGSFVELDTIDGNITNYSHTNLVTNHIYFYQVSAINSVGQSIPTKFLSGTTLHGTSVPDSPTSLQANPVSPTSVFLYWNAPQNNDDSIITGYMIEYGTITNQWHVLVSNTGIPQTSYYHSGIDAGKNYNYRVSAINSNGVGNPSNVVSIVPEVTTSPTITSIVINPTQVTLSWIAPSYTYGERIIGYAIDTKIDDDVYEHTVENTGLVTSYTISGLTTDKTYTFRLIALFDEGTRSISSRDVSVIPTYTSYYPFQTQNNLPIGTSVYTGQQSPHSTNTVVFSNPGTQTQYFQSPNTDIDGIWANVSTYVDGAVLYFDSEGKTYSLAILPNSKTWISFNNPIDVSNVRLNIDDRLYSSDIGRIAYVDLDTETPSPVSQLPIGTSVYTGHQSPGSLNTVVFSNPGPQTKNFQFPDTVSEVNGIWATVSTYVDGAVLYFDSEGKTYSLAIHPNSNTWISFNSPTTISNTIISIDDRGYSSDVGSVSYVTPDVTPQSQSAPDVPLGLHANLYSDDTVQLTWVSPLNNDKYPILGYRIEYKTNSDSDWNVISQNNGLQTIFVHSGLLDNKTYTFRVSSMNIYGISDPSINASVTTGRVVQPTPTNTYTSSGVLPIFNTDTSISYVISGGKVFGVVLDRDATSLDFMLEGETAGTLYTQLSRTLIDAIQSDESDRSFFVTVDGVNAQFTEIKTDDYRNMVISFPSGTNNISIIGTSVVPEFGTIDKEYVLPEPGTTPDSFVYGFKKAFEGLDLSFTFNQNDKVSKHLKFAELRLSEAKAMVQKGMPELVDDLTKDYEKQVSGAKQIANSASASVDKAALTETIMLASSKHIQVLTSLKDTLPEQAQLRIQVIIDNSKKDIGIAMKESSNRAADAMVKSEEMKKIAEYNKP</sequence>
<protein>
    <submittedName>
        <fullName evidence="3">Fibronectin type III domain-containing protein</fullName>
    </submittedName>
</protein>
<reference evidence="3 4" key="1">
    <citation type="journal article" date="2012" name="J. Bacteriol.">
        <title>Draft Genome Sequence of an Ammonia-Oxidizing Archaeon, "Candidatus Nitrosopumilus koreensis" AR1, from Marine Sediment.</title>
        <authorList>
            <person name="Park S.J."/>
            <person name="Kim J.G."/>
            <person name="Jung M.Y."/>
            <person name="Kim S.J."/>
            <person name="Cha I.T."/>
            <person name="Kwon K."/>
            <person name="Lee J.H."/>
            <person name="Rhee S.K."/>
        </authorList>
    </citation>
    <scope>NUCLEOTIDE SEQUENCE [LARGE SCALE GENOMIC DNA]</scope>
    <source>
        <strain evidence="3 4">AR1</strain>
    </source>
</reference>
<dbReference type="Pfam" id="PF18915">
    <property type="entry name" value="DUF5667"/>
    <property type="match status" value="1"/>
</dbReference>
<evidence type="ECO:0000313" key="4">
    <source>
        <dbReference type="Proteomes" id="UP000006101"/>
    </source>
</evidence>
<keyword evidence="4" id="KW-1185">Reference proteome</keyword>
<dbReference type="STRING" id="1229908.NKOR_03330"/>
<evidence type="ECO:0000259" key="2">
    <source>
        <dbReference type="PROSITE" id="PS50853"/>
    </source>
</evidence>
<dbReference type="SUPFAM" id="SSF49265">
    <property type="entry name" value="Fibronectin type III"/>
    <property type="match status" value="3"/>
</dbReference>
<dbReference type="EMBL" id="CP003842">
    <property type="protein sequence ID" value="AFS80560.1"/>
    <property type="molecule type" value="Genomic_DNA"/>
</dbReference>
<dbReference type="PRINTS" id="PR00014">
    <property type="entry name" value="FNTYPEIII"/>
</dbReference>
<gene>
    <name evidence="3" type="ORF">NKOR_03330</name>
</gene>
<name>K0B6J4_9ARCH</name>
<dbReference type="CDD" id="cd00063">
    <property type="entry name" value="FN3"/>
    <property type="match status" value="4"/>
</dbReference>
<dbReference type="Pfam" id="PF00041">
    <property type="entry name" value="fn3"/>
    <property type="match status" value="4"/>
</dbReference>
<dbReference type="InterPro" id="IPR013783">
    <property type="entry name" value="Ig-like_fold"/>
</dbReference>
<feature type="domain" description="Fibronectin type-III" evidence="2">
    <location>
        <begin position="13"/>
        <end position="105"/>
    </location>
</feature>
<feature type="domain" description="Fibronectin type-III" evidence="2">
    <location>
        <begin position="111"/>
        <end position="209"/>
    </location>
</feature>
<dbReference type="GeneID" id="13726109"/>
<dbReference type="HOGENOM" id="CLU_313237_0_0_2"/>
<feature type="domain" description="Fibronectin type-III" evidence="2">
    <location>
        <begin position="550"/>
        <end position="644"/>
    </location>
</feature>
<dbReference type="InterPro" id="IPR043725">
    <property type="entry name" value="DUF5667"/>
</dbReference>
<dbReference type="AlphaFoldDB" id="K0B6J4"/>
<organism evidence="3 4">
    <name type="scientific">Candidatus Nitrosopumilus koreensis AR1</name>
    <dbReference type="NCBI Taxonomy" id="1229908"/>
    <lineage>
        <taxon>Archaea</taxon>
        <taxon>Nitrososphaerota</taxon>
        <taxon>Nitrososphaeria</taxon>
        <taxon>Nitrosopumilales</taxon>
        <taxon>Nitrosopumilaceae</taxon>
        <taxon>Nitrosopumilus</taxon>
    </lineage>
</organism>
<dbReference type="PANTHER" id="PTHR13817:SF73">
    <property type="entry name" value="FIBRONECTIN TYPE-III DOMAIN-CONTAINING PROTEIN"/>
    <property type="match status" value="1"/>
</dbReference>
<dbReference type="Gene3D" id="2.60.40.10">
    <property type="entry name" value="Immunoglobulins"/>
    <property type="match status" value="4"/>
</dbReference>
<evidence type="ECO:0000313" key="3">
    <source>
        <dbReference type="EMBL" id="AFS80560.1"/>
    </source>
</evidence>
<dbReference type="PROSITE" id="PS50853">
    <property type="entry name" value="FN3"/>
    <property type="match status" value="3"/>
</dbReference>
<dbReference type="InterPro" id="IPR050964">
    <property type="entry name" value="Striated_Muscle_Regulatory"/>
</dbReference>
<keyword evidence="1" id="KW-0677">Repeat</keyword>
<evidence type="ECO:0000256" key="1">
    <source>
        <dbReference type="ARBA" id="ARBA00022737"/>
    </source>
</evidence>
<dbReference type="SMART" id="SM00060">
    <property type="entry name" value="FN3"/>
    <property type="match status" value="4"/>
</dbReference>
<dbReference type="RefSeq" id="WP_014962948.1">
    <property type="nucleotide sequence ID" value="NC_018655.1"/>
</dbReference>
<dbReference type="PATRIC" id="fig|1229908.8.peg.713"/>
<dbReference type="Proteomes" id="UP000006101">
    <property type="component" value="Chromosome"/>
</dbReference>
<accession>K0B6J4</accession>